<dbReference type="PANTHER" id="PTHR42693">
    <property type="entry name" value="ARYLSULFATASE FAMILY MEMBER"/>
    <property type="match status" value="1"/>
</dbReference>
<accession>A0A7C4LLM6</accession>
<keyword evidence="3" id="KW-0732">Signal</keyword>
<dbReference type="PANTHER" id="PTHR42693:SF53">
    <property type="entry name" value="ENDO-4-O-SULFATASE"/>
    <property type="match status" value="1"/>
</dbReference>
<name>A0A7C4LLM6_9PLAN</name>
<dbReference type="AlphaFoldDB" id="A0A7C4LLM6"/>
<dbReference type="GO" id="GO:0004065">
    <property type="term" value="F:arylsulfatase activity"/>
    <property type="evidence" value="ECO:0007669"/>
    <property type="project" value="TreeGrafter"/>
</dbReference>
<reference evidence="5" key="1">
    <citation type="journal article" date="2020" name="mSystems">
        <title>Genome- and Community-Level Interaction Insights into Carbon Utilization and Element Cycling Functions of Hydrothermarchaeota in Hydrothermal Sediment.</title>
        <authorList>
            <person name="Zhou Z."/>
            <person name="Liu Y."/>
            <person name="Xu W."/>
            <person name="Pan J."/>
            <person name="Luo Z.H."/>
            <person name="Li M."/>
        </authorList>
    </citation>
    <scope>NUCLEOTIDE SEQUENCE [LARGE SCALE GENOMIC DNA]</scope>
    <source>
        <strain evidence="5">SpSt-508</strain>
    </source>
</reference>
<sequence length="495" mass="56680">MFRLRAWALLACAVACVSSARSAERVSRPNIVWIIVDDMSANFSCYGEQLIETPHVDRLAREGLRFTRAFVTAPVCSPCRSALITGCYQTTIGAHHHRSGRGELKIHLPDGIVPLPVLFQRAGYYTCIGGFQATGKQLGKTDYNFEWDPAMYDGNDWSGRQPGQPFFMQVQLHGGKHRGQQPNQNWQARVRQEFGSNTDPQRVVLPPYYPRDPVLLQDWADYLDCCRYTDREVGMWLARLEREQLLDSTIVFFMTDHGISHARGKQFLYDEGIHVPFLVRGPGIPAGAVRDDLIEHIDLAATSLALAGIPIPSWMQGRNVLAADYAPRSAVFAARDRCDETIDRIRSVRTEDFKYIRNYLPSRPHLQPCVYKDGKAIIQRLRELHAAGQLDELSTRLLFAERRPPEELYDLRADPHEVNNLADNPQYRPVLEQLRHRLAEWEEQTGDLGRSPEPMAMYDSDMAEYLRANRGRKAARTDELERNIEWNKLQARHER</sequence>
<feature type="domain" description="Sulfatase N-terminal" evidence="4">
    <location>
        <begin position="29"/>
        <end position="309"/>
    </location>
</feature>
<dbReference type="Pfam" id="PF00884">
    <property type="entry name" value="Sulfatase"/>
    <property type="match status" value="1"/>
</dbReference>
<evidence type="ECO:0000256" key="2">
    <source>
        <dbReference type="ARBA" id="ARBA00022801"/>
    </source>
</evidence>
<evidence type="ECO:0000256" key="3">
    <source>
        <dbReference type="SAM" id="SignalP"/>
    </source>
</evidence>
<dbReference type="Gene3D" id="3.40.720.10">
    <property type="entry name" value="Alkaline Phosphatase, subunit A"/>
    <property type="match status" value="1"/>
</dbReference>
<feature type="signal peptide" evidence="3">
    <location>
        <begin position="1"/>
        <end position="23"/>
    </location>
</feature>
<evidence type="ECO:0000313" key="5">
    <source>
        <dbReference type="EMBL" id="HGT38679.1"/>
    </source>
</evidence>
<dbReference type="InterPro" id="IPR050738">
    <property type="entry name" value="Sulfatase"/>
</dbReference>
<evidence type="ECO:0000259" key="4">
    <source>
        <dbReference type="Pfam" id="PF00884"/>
    </source>
</evidence>
<dbReference type="EMBL" id="DSVQ01000011">
    <property type="protein sequence ID" value="HGT38679.1"/>
    <property type="molecule type" value="Genomic_DNA"/>
</dbReference>
<dbReference type="CDD" id="cd16027">
    <property type="entry name" value="SGSH"/>
    <property type="match status" value="1"/>
</dbReference>
<feature type="chain" id="PRO_5027669141" evidence="3">
    <location>
        <begin position="24"/>
        <end position="495"/>
    </location>
</feature>
<comment type="similarity">
    <text evidence="1">Belongs to the sulfatase family.</text>
</comment>
<dbReference type="InterPro" id="IPR017850">
    <property type="entry name" value="Alkaline_phosphatase_core_sf"/>
</dbReference>
<dbReference type="SUPFAM" id="SSF53649">
    <property type="entry name" value="Alkaline phosphatase-like"/>
    <property type="match status" value="1"/>
</dbReference>
<gene>
    <name evidence="5" type="ORF">ENS64_05380</name>
</gene>
<comment type="caution">
    <text evidence="5">The sequence shown here is derived from an EMBL/GenBank/DDBJ whole genome shotgun (WGS) entry which is preliminary data.</text>
</comment>
<evidence type="ECO:0000256" key="1">
    <source>
        <dbReference type="ARBA" id="ARBA00008779"/>
    </source>
</evidence>
<proteinExistence type="inferred from homology"/>
<dbReference type="InterPro" id="IPR000917">
    <property type="entry name" value="Sulfatase_N"/>
</dbReference>
<protein>
    <submittedName>
        <fullName evidence="5">DUF4976 domain-containing protein</fullName>
    </submittedName>
</protein>
<organism evidence="5">
    <name type="scientific">Schlesneria paludicola</name>
    <dbReference type="NCBI Taxonomy" id="360056"/>
    <lineage>
        <taxon>Bacteria</taxon>
        <taxon>Pseudomonadati</taxon>
        <taxon>Planctomycetota</taxon>
        <taxon>Planctomycetia</taxon>
        <taxon>Planctomycetales</taxon>
        <taxon>Planctomycetaceae</taxon>
        <taxon>Schlesneria</taxon>
    </lineage>
</organism>
<keyword evidence="2" id="KW-0378">Hydrolase</keyword>